<dbReference type="STRING" id="1229521.D791_02444"/>
<keyword evidence="3" id="KW-0812">Transmembrane</keyword>
<keyword evidence="5" id="KW-0472">Membrane</keyword>
<proteinExistence type="predicted"/>
<protein>
    <submittedName>
        <fullName evidence="7">Lipoteichoic acid synthase 2</fullName>
    </submittedName>
</protein>
<dbReference type="EMBL" id="AONB01000012">
    <property type="protein sequence ID" value="EXJ10613.1"/>
    <property type="molecule type" value="Genomic_DNA"/>
</dbReference>
<organism evidence="7 8">
    <name type="scientific">Nitrincola nitratireducens</name>
    <dbReference type="NCBI Taxonomy" id="1229521"/>
    <lineage>
        <taxon>Bacteria</taxon>
        <taxon>Pseudomonadati</taxon>
        <taxon>Pseudomonadota</taxon>
        <taxon>Gammaproteobacteria</taxon>
        <taxon>Oceanospirillales</taxon>
        <taxon>Oceanospirillaceae</taxon>
        <taxon>Nitrincola</taxon>
    </lineage>
</organism>
<dbReference type="InterPro" id="IPR000917">
    <property type="entry name" value="Sulfatase_N"/>
</dbReference>
<reference evidence="8" key="1">
    <citation type="submission" date="2012-11" db="EMBL/GenBank/DDBJ databases">
        <authorList>
            <person name="Singh A."/>
            <person name="Pinnaka A.K."/>
            <person name="Vaidya B."/>
        </authorList>
    </citation>
    <scope>NUCLEOTIDE SEQUENCE [LARGE SCALE GENOMIC DNA]</scope>
    <source>
        <strain evidence="8">AK23</strain>
    </source>
</reference>
<sequence length="273" mass="31130">MYPFINPDVLSAFDRLREQSWQTGALNVPAWGANTVRTESAFLTGLTPEHLGVHRFNPYHRFARETHIPGLVAELKAMGYRCVCIHPYPAGFYRRNEVYPKMGFDAFYDIQHFSPEQKCGQYTSDEAVADFAVKLLENTNEQMFVYIITMENHGPLHLESQPEGPLSRLYTDIPDTNASSDLSVYLNHLQNADRMLQTLQKALIQLPRPAVLGWFGDHVPIMEQVYEHYGYPSGQTEYLIWRTFSTDTPQQADLNVDELGVALLDALVCRIGE</sequence>
<dbReference type="PANTHER" id="PTHR47371">
    <property type="entry name" value="LIPOTEICHOIC ACID SYNTHASE"/>
    <property type="match status" value="1"/>
</dbReference>
<evidence type="ECO:0000256" key="5">
    <source>
        <dbReference type="ARBA" id="ARBA00023136"/>
    </source>
</evidence>
<dbReference type="GO" id="GO:0005886">
    <property type="term" value="C:plasma membrane"/>
    <property type="evidence" value="ECO:0007669"/>
    <property type="project" value="UniProtKB-SubCell"/>
</dbReference>
<evidence type="ECO:0000256" key="1">
    <source>
        <dbReference type="ARBA" id="ARBA00004651"/>
    </source>
</evidence>
<reference evidence="7 8" key="2">
    <citation type="journal article" date="2015" name="Syst. Appl. Microbiol.">
        <title>Nitrincola nitratireducens sp. nov. isolated from a haloalkaline crater lake.</title>
        <authorList>
            <person name="Singh A."/>
            <person name="Vaidya B."/>
            <person name="Tanuku N.R."/>
            <person name="Pinnaka A.K."/>
        </authorList>
    </citation>
    <scope>NUCLEOTIDE SEQUENCE [LARGE SCALE GENOMIC DNA]</scope>
    <source>
        <strain evidence="7 8">AK23</strain>
    </source>
</reference>
<name>W9UTQ7_9GAMM</name>
<accession>W9UTQ7</accession>
<comment type="subcellular location">
    <subcellularLocation>
        <location evidence="1">Cell membrane</location>
        <topology evidence="1">Multi-pass membrane protein</topology>
    </subcellularLocation>
</comment>
<evidence type="ECO:0000256" key="4">
    <source>
        <dbReference type="ARBA" id="ARBA00022989"/>
    </source>
</evidence>
<dbReference type="SUPFAM" id="SSF53649">
    <property type="entry name" value="Alkaline phosphatase-like"/>
    <property type="match status" value="1"/>
</dbReference>
<feature type="domain" description="Sulfatase N-terminal" evidence="6">
    <location>
        <begin position="14"/>
        <end position="253"/>
    </location>
</feature>
<dbReference type="AlphaFoldDB" id="W9UTQ7"/>
<dbReference type="Pfam" id="PF00884">
    <property type="entry name" value="Sulfatase"/>
    <property type="match status" value="1"/>
</dbReference>
<dbReference type="InterPro" id="IPR050448">
    <property type="entry name" value="OpgB/LTA_synthase_biosynth"/>
</dbReference>
<keyword evidence="2" id="KW-1003">Cell membrane</keyword>
<gene>
    <name evidence="7" type="primary">ltaS2</name>
    <name evidence="7" type="ORF">D791_02444</name>
</gene>
<evidence type="ECO:0000259" key="6">
    <source>
        <dbReference type="Pfam" id="PF00884"/>
    </source>
</evidence>
<keyword evidence="4" id="KW-1133">Transmembrane helix</keyword>
<dbReference type="PATRIC" id="fig|1229521.3.peg.2474"/>
<dbReference type="InterPro" id="IPR017850">
    <property type="entry name" value="Alkaline_phosphatase_core_sf"/>
</dbReference>
<evidence type="ECO:0000313" key="7">
    <source>
        <dbReference type="EMBL" id="EXJ10613.1"/>
    </source>
</evidence>
<keyword evidence="8" id="KW-1185">Reference proteome</keyword>
<dbReference type="CDD" id="cd16015">
    <property type="entry name" value="LTA_synthase"/>
    <property type="match status" value="1"/>
</dbReference>
<dbReference type="Gene3D" id="3.40.720.10">
    <property type="entry name" value="Alkaline Phosphatase, subunit A"/>
    <property type="match status" value="1"/>
</dbReference>
<evidence type="ECO:0000256" key="3">
    <source>
        <dbReference type="ARBA" id="ARBA00022692"/>
    </source>
</evidence>
<evidence type="ECO:0000313" key="8">
    <source>
        <dbReference type="Proteomes" id="UP000019464"/>
    </source>
</evidence>
<evidence type="ECO:0000256" key="2">
    <source>
        <dbReference type="ARBA" id="ARBA00022475"/>
    </source>
</evidence>
<comment type="caution">
    <text evidence="7">The sequence shown here is derived from an EMBL/GenBank/DDBJ whole genome shotgun (WGS) entry which is preliminary data.</text>
</comment>
<dbReference type="PANTHER" id="PTHR47371:SF3">
    <property type="entry name" value="PHOSPHOGLYCEROL TRANSFERASE I"/>
    <property type="match status" value="1"/>
</dbReference>
<dbReference type="Proteomes" id="UP000019464">
    <property type="component" value="Unassembled WGS sequence"/>
</dbReference>